<dbReference type="Proteomes" id="UP001260534">
    <property type="component" value="Unassembled WGS sequence"/>
</dbReference>
<evidence type="ECO:0000256" key="2">
    <source>
        <dbReference type="SAM" id="SignalP"/>
    </source>
</evidence>
<reference evidence="3 4" key="1">
    <citation type="submission" date="2023-01" db="EMBL/GenBank/DDBJ databases">
        <title>Xanthomonas hawaiianensis sp. nov. isolated from Araceae family in Hawaii.</title>
        <authorList>
            <person name="Chunag S.-C."/>
            <person name="Dobhal S."/>
            <person name="Alvarez A."/>
            <person name="Arif M."/>
        </authorList>
    </citation>
    <scope>NUCLEOTIDE SEQUENCE [LARGE SCALE GENOMIC DNA]</scope>
    <source>
        <strain evidence="3 4">A2111</strain>
    </source>
</reference>
<organism evidence="3 4">
    <name type="scientific">Xanthomonas hawaiiensis</name>
    <dbReference type="NCBI Taxonomy" id="3003247"/>
    <lineage>
        <taxon>Bacteria</taxon>
        <taxon>Pseudomonadati</taxon>
        <taxon>Pseudomonadota</taxon>
        <taxon>Gammaproteobacteria</taxon>
        <taxon>Lysobacterales</taxon>
        <taxon>Lysobacteraceae</taxon>
        <taxon>Xanthomonas</taxon>
    </lineage>
</organism>
<feature type="region of interest" description="Disordered" evidence="1">
    <location>
        <begin position="24"/>
        <end position="64"/>
    </location>
</feature>
<accession>A0ABU2I426</accession>
<feature type="compositionally biased region" description="Polar residues" evidence="1">
    <location>
        <begin position="25"/>
        <end position="35"/>
    </location>
</feature>
<sequence>MATSSLFFAALILPMALVACKPQQAEPSPNASPATEASARPVSLDKPTSVGTQADSKPAPQDNGFADLAESLHLNCENAANGTGCVSGNMEAGDFYDIDLSPSCDADGNFAGLAEPNAALLDSLPVTGSKAQTTARLSNKQFVCILATAHTGQQSDYYYVAAIPPTSVSACRGKPICNLYGERPIEFISQHKQGKICTLTSDARPEGDCAQGWIEAQKLDVFSDGI</sequence>
<dbReference type="RefSeq" id="WP_244663412.1">
    <property type="nucleotide sequence ID" value="NZ_JAGHXG010000003.1"/>
</dbReference>
<keyword evidence="2" id="KW-0732">Signal</keyword>
<name>A0ABU2I426_9XANT</name>
<dbReference type="EMBL" id="JAQMHB010000001">
    <property type="protein sequence ID" value="MDS9992897.1"/>
    <property type="molecule type" value="Genomic_DNA"/>
</dbReference>
<gene>
    <name evidence="3" type="ORF">PNQ69_08945</name>
</gene>
<comment type="caution">
    <text evidence="3">The sequence shown here is derived from an EMBL/GenBank/DDBJ whole genome shotgun (WGS) entry which is preliminary data.</text>
</comment>
<protein>
    <submittedName>
        <fullName evidence="3">Uncharacterized protein</fullName>
    </submittedName>
</protein>
<proteinExistence type="predicted"/>
<evidence type="ECO:0000256" key="1">
    <source>
        <dbReference type="SAM" id="MobiDB-lite"/>
    </source>
</evidence>
<evidence type="ECO:0000313" key="4">
    <source>
        <dbReference type="Proteomes" id="UP001260534"/>
    </source>
</evidence>
<feature type="chain" id="PRO_5046040157" evidence="2">
    <location>
        <begin position="26"/>
        <end position="226"/>
    </location>
</feature>
<feature type="signal peptide" evidence="2">
    <location>
        <begin position="1"/>
        <end position="25"/>
    </location>
</feature>
<keyword evidence="4" id="KW-1185">Reference proteome</keyword>
<evidence type="ECO:0000313" key="3">
    <source>
        <dbReference type="EMBL" id="MDS9992897.1"/>
    </source>
</evidence>